<gene>
    <name evidence="5" type="ORF">ACED24_14355</name>
</gene>
<evidence type="ECO:0000256" key="3">
    <source>
        <dbReference type="ARBA" id="ARBA00023163"/>
    </source>
</evidence>
<evidence type="ECO:0000313" key="6">
    <source>
        <dbReference type="Proteomes" id="UP001569177"/>
    </source>
</evidence>
<dbReference type="Proteomes" id="UP001569177">
    <property type="component" value="Unassembled WGS sequence"/>
</dbReference>
<dbReference type="PANTHER" id="PTHR47894:SF1">
    <property type="entry name" value="HTH-TYPE TRANSCRIPTIONAL REGULATOR VQSM"/>
    <property type="match status" value="1"/>
</dbReference>
<dbReference type="InterPro" id="IPR018060">
    <property type="entry name" value="HTH_AraC"/>
</dbReference>
<name>A0ABV4LJL6_9VIBR</name>
<proteinExistence type="predicted"/>
<keyword evidence="2" id="KW-0238">DNA-binding</keyword>
<evidence type="ECO:0000256" key="1">
    <source>
        <dbReference type="ARBA" id="ARBA00023015"/>
    </source>
</evidence>
<reference evidence="5 6" key="1">
    <citation type="submission" date="2024-06" db="EMBL/GenBank/DDBJ databases">
        <authorList>
            <person name="Steensen K."/>
            <person name="Seneca J."/>
            <person name="Bartlau N."/>
            <person name="Yu A.X."/>
            <person name="Polz M.F."/>
        </authorList>
    </citation>
    <scope>NUCLEOTIDE SEQUENCE [LARGE SCALE GENOMIC DNA]</scope>
    <source>
        <strain evidence="5 6">5S240</strain>
    </source>
</reference>
<dbReference type="Gene3D" id="1.10.10.60">
    <property type="entry name" value="Homeodomain-like"/>
    <property type="match status" value="1"/>
</dbReference>
<evidence type="ECO:0000313" key="5">
    <source>
        <dbReference type="EMBL" id="MEZ8091242.1"/>
    </source>
</evidence>
<dbReference type="InterPro" id="IPR009057">
    <property type="entry name" value="Homeodomain-like_sf"/>
</dbReference>
<organism evidence="5 6">
    <name type="scientific">Vibrio kanaloae</name>
    <dbReference type="NCBI Taxonomy" id="170673"/>
    <lineage>
        <taxon>Bacteria</taxon>
        <taxon>Pseudomonadati</taxon>
        <taxon>Pseudomonadota</taxon>
        <taxon>Gammaproteobacteria</taxon>
        <taxon>Vibrionales</taxon>
        <taxon>Vibrionaceae</taxon>
        <taxon>Vibrio</taxon>
    </lineage>
</organism>
<comment type="caution">
    <text evidence="5">The sequence shown here is derived from an EMBL/GenBank/DDBJ whole genome shotgun (WGS) entry which is preliminary data.</text>
</comment>
<dbReference type="InterPro" id="IPR032687">
    <property type="entry name" value="AraC-type_N"/>
</dbReference>
<dbReference type="SUPFAM" id="SSF46689">
    <property type="entry name" value="Homeodomain-like"/>
    <property type="match status" value="1"/>
</dbReference>
<evidence type="ECO:0000256" key="2">
    <source>
        <dbReference type="ARBA" id="ARBA00023125"/>
    </source>
</evidence>
<dbReference type="PANTHER" id="PTHR47894">
    <property type="entry name" value="HTH-TYPE TRANSCRIPTIONAL REGULATOR GADX"/>
    <property type="match status" value="1"/>
</dbReference>
<keyword evidence="6" id="KW-1185">Reference proteome</keyword>
<dbReference type="Pfam" id="PF12625">
    <property type="entry name" value="Arabinose_bd"/>
    <property type="match status" value="1"/>
</dbReference>
<accession>A0ABV4LJL6</accession>
<dbReference type="Pfam" id="PF12833">
    <property type="entry name" value="HTH_18"/>
    <property type="match status" value="1"/>
</dbReference>
<dbReference type="RefSeq" id="WP_017054832.1">
    <property type="nucleotide sequence ID" value="NZ_AP025498.1"/>
</dbReference>
<feature type="domain" description="HTH araC/xylS-type" evidence="4">
    <location>
        <begin position="231"/>
        <end position="329"/>
    </location>
</feature>
<protein>
    <submittedName>
        <fullName evidence="5">AraC family transcriptional regulator ligand-binding domain-containing protein</fullName>
    </submittedName>
</protein>
<dbReference type="PROSITE" id="PS01124">
    <property type="entry name" value="HTH_ARAC_FAMILY_2"/>
    <property type="match status" value="1"/>
</dbReference>
<evidence type="ECO:0000259" key="4">
    <source>
        <dbReference type="PROSITE" id="PS01124"/>
    </source>
</evidence>
<dbReference type="GeneID" id="93967513"/>
<dbReference type="EMBL" id="JBGOOJ010000012">
    <property type="protein sequence ID" value="MEZ8091242.1"/>
    <property type="molecule type" value="Genomic_DNA"/>
</dbReference>
<dbReference type="SMART" id="SM00342">
    <property type="entry name" value="HTH_ARAC"/>
    <property type="match status" value="1"/>
</dbReference>
<keyword evidence="3" id="KW-0804">Transcription</keyword>
<sequence>MKRAKKFTYSPSWKLLLCDMGIDPLSVLKHAKLPMDLFNRQNFTLNPNEYYRLWDGIEASSGEKEAPLLLAKYMTVEAFDPPIFASICSPDLNTALQRLSQYKPLIGPMMSDVQINSKQTSITISCYGYDAEIPKYLSVSELVFFTQLARLATRENIKPIAIELPLLPNNLEDYKSYFGCDLTHSEQIKITFSAKDAALPFLTENVSMWAFFEESLNKKLVDLDSEASTSERVKATLLESLPSGESSIEGIASKLATSKRTLQRKLTNEAESFQHLLQEVRGELADHYLEKSTLSLGEISFLLGYKEANSFIRAYSNWKGVPPGIYREQVH</sequence>
<keyword evidence="1" id="KW-0805">Transcription regulation</keyword>